<dbReference type="RefSeq" id="WP_074448426.1">
    <property type="nucleotide sequence ID" value="NZ_FMAE01000025.1"/>
</dbReference>
<comment type="similarity">
    <text evidence="1">Belongs to the short-chain dehydrogenases/reductases (SDR) family.</text>
</comment>
<dbReference type="Proteomes" id="UP000183174">
    <property type="component" value="Unassembled WGS sequence"/>
</dbReference>
<dbReference type="InterPro" id="IPR020904">
    <property type="entry name" value="Sc_DH/Rdtase_CS"/>
</dbReference>
<reference evidence="4 5" key="1">
    <citation type="submission" date="2016-08" db="EMBL/GenBank/DDBJ databases">
        <authorList>
            <person name="Seilhamer J.J."/>
        </authorList>
    </citation>
    <scope>NUCLEOTIDE SEQUENCE [LARGE SCALE GENOMIC DNA]</scope>
    <source>
        <strain evidence="4 5">CCBAU 10071</strain>
    </source>
</reference>
<name>A0A1C3XIH6_9BRAD</name>
<dbReference type="PANTHER" id="PTHR42760">
    <property type="entry name" value="SHORT-CHAIN DEHYDROGENASES/REDUCTASES FAMILY MEMBER"/>
    <property type="match status" value="1"/>
</dbReference>
<dbReference type="FunFam" id="3.40.50.720:FF:000173">
    <property type="entry name" value="3-oxoacyl-[acyl-carrier protein] reductase"/>
    <property type="match status" value="1"/>
</dbReference>
<evidence type="ECO:0000313" key="4">
    <source>
        <dbReference type="EMBL" id="SCB52009.1"/>
    </source>
</evidence>
<dbReference type="GO" id="GO:0030497">
    <property type="term" value="P:fatty acid elongation"/>
    <property type="evidence" value="ECO:0007669"/>
    <property type="project" value="TreeGrafter"/>
</dbReference>
<evidence type="ECO:0000256" key="1">
    <source>
        <dbReference type="ARBA" id="ARBA00006484"/>
    </source>
</evidence>
<sequence>MSAIHDEPVIVSGGSRGLGLALVRAFLASGRRVATFSRSPTPQIQALAAEPAQHDRFHWEQVDGTNAAAIHDFVGAIGGKWGDIGALVNNAGIGADGLLALMRQADVERTISLNLGGTVLLTQACCKWMIRANRGSIVNVSSVNAIRGHTGVAVYSATKAAVDGLTRSLARELGPRGIRVNSVAPGYFESDMVKELSDAARERIVRRTPLGRMAQISDITNVVQFLVSDQAAFVTGQVIVVDGGITC</sequence>
<keyword evidence="2" id="KW-0560">Oxidoreductase</keyword>
<dbReference type="PANTHER" id="PTHR42760:SF40">
    <property type="entry name" value="3-OXOACYL-[ACYL-CARRIER-PROTEIN] REDUCTASE, CHLOROPLASTIC"/>
    <property type="match status" value="1"/>
</dbReference>
<organism evidence="4 5">
    <name type="scientific">Bradyrhizobium yuanmingense</name>
    <dbReference type="NCBI Taxonomy" id="108015"/>
    <lineage>
        <taxon>Bacteria</taxon>
        <taxon>Pseudomonadati</taxon>
        <taxon>Pseudomonadota</taxon>
        <taxon>Alphaproteobacteria</taxon>
        <taxon>Hyphomicrobiales</taxon>
        <taxon>Nitrobacteraceae</taxon>
        <taxon>Bradyrhizobium</taxon>
    </lineage>
</organism>
<dbReference type="Gene3D" id="3.40.50.720">
    <property type="entry name" value="NAD(P)-binding Rossmann-like Domain"/>
    <property type="match status" value="1"/>
</dbReference>
<dbReference type="Pfam" id="PF13561">
    <property type="entry name" value="adh_short_C2"/>
    <property type="match status" value="1"/>
</dbReference>
<evidence type="ECO:0000313" key="5">
    <source>
        <dbReference type="Proteomes" id="UP000183174"/>
    </source>
</evidence>
<dbReference type="SMART" id="SM00822">
    <property type="entry name" value="PKS_KR"/>
    <property type="match status" value="1"/>
</dbReference>
<proteinExistence type="inferred from homology"/>
<protein>
    <submittedName>
        <fullName evidence="4">3-oxoacyl-[acyl-carrier protein] reductase</fullName>
    </submittedName>
</protein>
<feature type="domain" description="Ketoreductase" evidence="3">
    <location>
        <begin position="7"/>
        <end position="186"/>
    </location>
</feature>
<dbReference type="PRINTS" id="PR00080">
    <property type="entry name" value="SDRFAMILY"/>
</dbReference>
<gene>
    <name evidence="4" type="ORF">GA0061099_10254</name>
</gene>
<dbReference type="InterPro" id="IPR036291">
    <property type="entry name" value="NAD(P)-bd_dom_sf"/>
</dbReference>
<dbReference type="InterPro" id="IPR057326">
    <property type="entry name" value="KR_dom"/>
</dbReference>
<evidence type="ECO:0000259" key="3">
    <source>
        <dbReference type="SMART" id="SM00822"/>
    </source>
</evidence>
<dbReference type="EMBL" id="FMAE01000025">
    <property type="protein sequence ID" value="SCB52009.1"/>
    <property type="molecule type" value="Genomic_DNA"/>
</dbReference>
<dbReference type="GO" id="GO:0016616">
    <property type="term" value="F:oxidoreductase activity, acting on the CH-OH group of donors, NAD or NADP as acceptor"/>
    <property type="evidence" value="ECO:0007669"/>
    <property type="project" value="TreeGrafter"/>
</dbReference>
<dbReference type="AlphaFoldDB" id="A0A1C3XIH6"/>
<dbReference type="PRINTS" id="PR00081">
    <property type="entry name" value="GDHRDH"/>
</dbReference>
<evidence type="ECO:0000256" key="2">
    <source>
        <dbReference type="ARBA" id="ARBA00023002"/>
    </source>
</evidence>
<dbReference type="PROSITE" id="PS00061">
    <property type="entry name" value="ADH_SHORT"/>
    <property type="match status" value="1"/>
</dbReference>
<dbReference type="InterPro" id="IPR002347">
    <property type="entry name" value="SDR_fam"/>
</dbReference>
<dbReference type="SUPFAM" id="SSF51735">
    <property type="entry name" value="NAD(P)-binding Rossmann-fold domains"/>
    <property type="match status" value="1"/>
</dbReference>
<accession>A0A1C3XIH6</accession>